<dbReference type="Proteomes" id="UP000199524">
    <property type="component" value="Chromosome I"/>
</dbReference>
<sequence length="77" mass="9006">MEFLWQLFFARKPKRSFARLDADGRCQAFKQCELPPTGDGWIEVEKIHLAWMHQPLPANARVNPRAQHPRRALPLTI</sequence>
<dbReference type="RefSeq" id="WP_090202159.1">
    <property type="nucleotide sequence ID" value="NZ_LT629777.1"/>
</dbReference>
<organism evidence="1 2">
    <name type="scientific">Pseudomonas asplenii</name>
    <dbReference type="NCBI Taxonomy" id="53407"/>
    <lineage>
        <taxon>Bacteria</taxon>
        <taxon>Pseudomonadati</taxon>
        <taxon>Pseudomonadota</taxon>
        <taxon>Gammaproteobacteria</taxon>
        <taxon>Pseudomonadales</taxon>
        <taxon>Pseudomonadaceae</taxon>
        <taxon>Pseudomonas</taxon>
    </lineage>
</organism>
<proteinExistence type="predicted"/>
<dbReference type="EMBL" id="LT629777">
    <property type="protein sequence ID" value="SDS10566.1"/>
    <property type="molecule type" value="Genomic_DNA"/>
</dbReference>
<accession>A0A1H1PH44</accession>
<reference evidence="2" key="1">
    <citation type="submission" date="2016-10" db="EMBL/GenBank/DDBJ databases">
        <authorList>
            <person name="Varghese N."/>
            <person name="Submissions S."/>
        </authorList>
    </citation>
    <scope>NUCLEOTIDE SEQUENCE [LARGE SCALE GENOMIC DNA]</scope>
    <source>
        <strain evidence="2">ATCC 23835</strain>
    </source>
</reference>
<gene>
    <name evidence="1" type="ORF">SAMN05216598_0529</name>
</gene>
<name>A0A1H1PH44_9PSED</name>
<protein>
    <submittedName>
        <fullName evidence="1">Uncharacterized protein</fullName>
    </submittedName>
</protein>
<keyword evidence="2" id="KW-1185">Reference proteome</keyword>
<dbReference type="AlphaFoldDB" id="A0A1H1PH44"/>
<evidence type="ECO:0000313" key="2">
    <source>
        <dbReference type="Proteomes" id="UP000199524"/>
    </source>
</evidence>
<evidence type="ECO:0000313" key="1">
    <source>
        <dbReference type="EMBL" id="SDS10566.1"/>
    </source>
</evidence>
<dbReference type="GeneID" id="300205573"/>